<proteinExistence type="predicted"/>
<protein>
    <submittedName>
        <fullName evidence="1">Uncharacterized protein</fullName>
    </submittedName>
</protein>
<dbReference type="AlphaFoldDB" id="A0A8H2HP00"/>
<name>A0A8H2HP00_ORBOL</name>
<accession>A0A8H2HP00</accession>
<gene>
    <name evidence="1" type="ORF">EYR41_010443</name>
</gene>
<sequence length="98" mass="11413">MRPHAKELEGYCIVREVSANRSALRTNDKYRVYEWMEGGNAMKTWTHQSRGTLTSSNLINFQRSGIFSSPRIIQRNHHLGIEECIKDPEPTCNYRSIE</sequence>
<dbReference type="EMBL" id="SOZJ01000007">
    <property type="protein sequence ID" value="TGJ64382.1"/>
    <property type="molecule type" value="Genomic_DNA"/>
</dbReference>
<evidence type="ECO:0000313" key="2">
    <source>
        <dbReference type="Proteomes" id="UP000297595"/>
    </source>
</evidence>
<comment type="caution">
    <text evidence="1">The sequence shown here is derived from an EMBL/GenBank/DDBJ whole genome shotgun (WGS) entry which is preliminary data.</text>
</comment>
<evidence type="ECO:0000313" key="1">
    <source>
        <dbReference type="EMBL" id="TGJ64382.1"/>
    </source>
</evidence>
<organism evidence="1 2">
    <name type="scientific">Orbilia oligospora</name>
    <name type="common">Nematode-trapping fungus</name>
    <name type="synonym">Arthrobotrys oligospora</name>
    <dbReference type="NCBI Taxonomy" id="2813651"/>
    <lineage>
        <taxon>Eukaryota</taxon>
        <taxon>Fungi</taxon>
        <taxon>Dikarya</taxon>
        <taxon>Ascomycota</taxon>
        <taxon>Pezizomycotina</taxon>
        <taxon>Orbiliomycetes</taxon>
        <taxon>Orbiliales</taxon>
        <taxon>Orbiliaceae</taxon>
        <taxon>Orbilia</taxon>
    </lineage>
</organism>
<reference evidence="1 2" key="1">
    <citation type="submission" date="2019-03" db="EMBL/GenBank/DDBJ databases">
        <title>Nematode-trapping fungi genome.</title>
        <authorList>
            <person name="Vidal-Diez De Ulzurrun G."/>
        </authorList>
    </citation>
    <scope>NUCLEOTIDE SEQUENCE [LARGE SCALE GENOMIC DNA]</scope>
    <source>
        <strain evidence="1 2">TWF154</strain>
    </source>
</reference>
<dbReference type="Proteomes" id="UP000297595">
    <property type="component" value="Unassembled WGS sequence"/>
</dbReference>